<proteinExistence type="predicted"/>
<dbReference type="OrthoDB" id="437338at2759"/>
<sequence length="190" mass="21848">MVHVDEIMSVLEKAGVKLKLRKCEFFVEKIKYLGHVVRPGTLEVDAARIAALEQVKYPQTQTQLRSFLGLCNVYRRFVPHYAKIAHPLNQLLKKGQPVQLEGFDEPCKKAFHNLKEAILAPPVVALPKKDLPYSVDTDASDYQIGATLFQRIRMHNENPSGSFPERWLQPRGIILYQRRNVWRLFGPSKL</sequence>
<name>R7QRS9_CHOCR</name>
<dbReference type="InterPro" id="IPR043128">
    <property type="entry name" value="Rev_trsase/Diguanyl_cyclase"/>
</dbReference>
<dbReference type="PANTHER" id="PTHR33064:SF39">
    <property type="match status" value="1"/>
</dbReference>
<dbReference type="PANTHER" id="PTHR33064">
    <property type="entry name" value="POL PROTEIN"/>
    <property type="match status" value="1"/>
</dbReference>
<evidence type="ECO:0000259" key="1">
    <source>
        <dbReference type="Pfam" id="PF17919"/>
    </source>
</evidence>
<dbReference type="FunFam" id="3.30.70.270:FF:000020">
    <property type="entry name" value="Transposon Tf2-6 polyprotein-like Protein"/>
    <property type="match status" value="1"/>
</dbReference>
<gene>
    <name evidence="2" type="ORF">CHC_T00007742001</name>
</gene>
<dbReference type="InterPro" id="IPR043502">
    <property type="entry name" value="DNA/RNA_pol_sf"/>
</dbReference>
<dbReference type="STRING" id="2769.R7QRS9"/>
<dbReference type="EMBL" id="HG002320">
    <property type="protein sequence ID" value="CDF41202.1"/>
    <property type="molecule type" value="Genomic_DNA"/>
</dbReference>
<dbReference type="KEGG" id="ccp:CHC_T00007742001"/>
<dbReference type="Proteomes" id="UP000012073">
    <property type="component" value="Unassembled WGS sequence"/>
</dbReference>
<dbReference type="AlphaFoldDB" id="R7QRS9"/>
<evidence type="ECO:0000313" key="3">
    <source>
        <dbReference type="Proteomes" id="UP000012073"/>
    </source>
</evidence>
<protein>
    <recommendedName>
        <fullName evidence="1">Reverse transcriptase/retrotransposon-derived protein RNase H-like domain-containing protein</fullName>
    </recommendedName>
</protein>
<dbReference type="SUPFAM" id="SSF56672">
    <property type="entry name" value="DNA/RNA polymerases"/>
    <property type="match status" value="1"/>
</dbReference>
<dbReference type="InterPro" id="IPR051320">
    <property type="entry name" value="Viral_Replic_Matur_Polypro"/>
</dbReference>
<evidence type="ECO:0000313" key="2">
    <source>
        <dbReference type="EMBL" id="CDF41202.1"/>
    </source>
</evidence>
<feature type="domain" description="Reverse transcriptase/retrotransposon-derived protein RNase H-like" evidence="1">
    <location>
        <begin position="104"/>
        <end position="159"/>
    </location>
</feature>
<dbReference type="Gene3D" id="3.30.70.270">
    <property type="match status" value="2"/>
</dbReference>
<reference evidence="3" key="1">
    <citation type="journal article" date="2013" name="Proc. Natl. Acad. Sci. U.S.A.">
        <title>Genome structure and metabolic features in the red seaweed Chondrus crispus shed light on evolution of the Archaeplastida.</title>
        <authorList>
            <person name="Collen J."/>
            <person name="Porcel B."/>
            <person name="Carre W."/>
            <person name="Ball S.G."/>
            <person name="Chaparro C."/>
            <person name="Tonon T."/>
            <person name="Barbeyron T."/>
            <person name="Michel G."/>
            <person name="Noel B."/>
            <person name="Valentin K."/>
            <person name="Elias M."/>
            <person name="Artiguenave F."/>
            <person name="Arun A."/>
            <person name="Aury J.M."/>
            <person name="Barbosa-Neto J.F."/>
            <person name="Bothwell J.H."/>
            <person name="Bouget F.Y."/>
            <person name="Brillet L."/>
            <person name="Cabello-Hurtado F."/>
            <person name="Capella-Gutierrez S."/>
            <person name="Charrier B."/>
            <person name="Cladiere L."/>
            <person name="Cock J.M."/>
            <person name="Coelho S.M."/>
            <person name="Colleoni C."/>
            <person name="Czjzek M."/>
            <person name="Da Silva C."/>
            <person name="Delage L."/>
            <person name="Denoeud F."/>
            <person name="Deschamps P."/>
            <person name="Dittami S.M."/>
            <person name="Gabaldon T."/>
            <person name="Gachon C.M."/>
            <person name="Groisillier A."/>
            <person name="Herve C."/>
            <person name="Jabbari K."/>
            <person name="Katinka M."/>
            <person name="Kloareg B."/>
            <person name="Kowalczyk N."/>
            <person name="Labadie K."/>
            <person name="Leblanc C."/>
            <person name="Lopez P.J."/>
            <person name="McLachlan D.H."/>
            <person name="Meslet-Cladiere L."/>
            <person name="Moustafa A."/>
            <person name="Nehr Z."/>
            <person name="Nyvall Collen P."/>
            <person name="Panaud O."/>
            <person name="Partensky F."/>
            <person name="Poulain J."/>
            <person name="Rensing S.A."/>
            <person name="Rousvoal S."/>
            <person name="Samson G."/>
            <person name="Symeonidi A."/>
            <person name="Weissenbach J."/>
            <person name="Zambounis A."/>
            <person name="Wincker P."/>
            <person name="Boyen C."/>
        </authorList>
    </citation>
    <scope>NUCLEOTIDE SEQUENCE [LARGE SCALE GENOMIC DNA]</scope>
    <source>
        <strain evidence="3">cv. Stackhouse</strain>
    </source>
</reference>
<accession>R7QRS9</accession>
<organism evidence="2 3">
    <name type="scientific">Chondrus crispus</name>
    <name type="common">Carrageen Irish moss</name>
    <name type="synonym">Polymorpha crispa</name>
    <dbReference type="NCBI Taxonomy" id="2769"/>
    <lineage>
        <taxon>Eukaryota</taxon>
        <taxon>Rhodophyta</taxon>
        <taxon>Florideophyceae</taxon>
        <taxon>Rhodymeniophycidae</taxon>
        <taxon>Gigartinales</taxon>
        <taxon>Gigartinaceae</taxon>
        <taxon>Chondrus</taxon>
    </lineage>
</organism>
<keyword evidence="3" id="KW-1185">Reference proteome</keyword>
<dbReference type="OMA" id="RIRMHNE"/>
<dbReference type="InterPro" id="IPR041577">
    <property type="entry name" value="RT_RNaseH_2"/>
</dbReference>
<dbReference type="PhylomeDB" id="R7QRS9"/>
<dbReference type="RefSeq" id="XP_005711496.1">
    <property type="nucleotide sequence ID" value="XM_005711439.1"/>
</dbReference>
<dbReference type="Pfam" id="PF17919">
    <property type="entry name" value="RT_RNaseH_2"/>
    <property type="match status" value="1"/>
</dbReference>
<dbReference type="GeneID" id="17319207"/>
<dbReference type="Gramene" id="CDF41202">
    <property type="protein sequence ID" value="CDF41202"/>
    <property type="gene ID" value="CHC_T00007742001"/>
</dbReference>